<dbReference type="EMBL" id="AACS02000008">
    <property type="protein sequence ID" value="EAU86202.2"/>
    <property type="molecule type" value="Genomic_DNA"/>
</dbReference>
<keyword evidence="3" id="KW-1133">Transmembrane helix</keyword>
<evidence type="ECO:0000256" key="6">
    <source>
        <dbReference type="SAM" id="SignalP"/>
    </source>
</evidence>
<feature type="compositionally biased region" description="Low complexity" evidence="5">
    <location>
        <begin position="458"/>
        <end position="480"/>
    </location>
</feature>
<feature type="compositionally biased region" description="Low complexity" evidence="5">
    <location>
        <begin position="493"/>
        <end position="505"/>
    </location>
</feature>
<dbReference type="InterPro" id="IPR012919">
    <property type="entry name" value="SUN_dom"/>
</dbReference>
<dbReference type="HOGENOM" id="CLU_011244_0_0_1"/>
<dbReference type="GO" id="GO:0005737">
    <property type="term" value="C:cytoplasm"/>
    <property type="evidence" value="ECO:0007669"/>
    <property type="project" value="TreeGrafter"/>
</dbReference>
<keyword evidence="2" id="KW-0812">Transmembrane</keyword>
<dbReference type="RefSeq" id="XP_001835631.2">
    <property type="nucleotide sequence ID" value="XM_001835579.2"/>
</dbReference>
<evidence type="ECO:0000313" key="9">
    <source>
        <dbReference type="Proteomes" id="UP000001861"/>
    </source>
</evidence>
<feature type="compositionally biased region" description="Low complexity" evidence="5">
    <location>
        <begin position="947"/>
        <end position="957"/>
    </location>
</feature>
<dbReference type="Proteomes" id="UP000001861">
    <property type="component" value="Unassembled WGS sequence"/>
</dbReference>
<comment type="subcellular location">
    <subcellularLocation>
        <location evidence="1">Endomembrane system</location>
    </subcellularLocation>
</comment>
<evidence type="ECO:0000256" key="3">
    <source>
        <dbReference type="ARBA" id="ARBA00022989"/>
    </source>
</evidence>
<dbReference type="InterPro" id="IPR008979">
    <property type="entry name" value="Galactose-bd-like_sf"/>
</dbReference>
<feature type="compositionally biased region" description="Polar residues" evidence="5">
    <location>
        <begin position="425"/>
        <end position="443"/>
    </location>
</feature>
<evidence type="ECO:0000256" key="5">
    <source>
        <dbReference type="SAM" id="MobiDB-lite"/>
    </source>
</evidence>
<dbReference type="InParanoid" id="A8NQM7"/>
<evidence type="ECO:0000259" key="7">
    <source>
        <dbReference type="PROSITE" id="PS51469"/>
    </source>
</evidence>
<dbReference type="Pfam" id="PF07738">
    <property type="entry name" value="Sad1_UNC"/>
    <property type="match status" value="1"/>
</dbReference>
<dbReference type="GO" id="GO:0012505">
    <property type="term" value="C:endomembrane system"/>
    <property type="evidence" value="ECO:0007669"/>
    <property type="project" value="UniProtKB-SubCell"/>
</dbReference>
<dbReference type="PANTHER" id="PTHR12953:SF0">
    <property type="entry name" value="SUN DOMAIN-CONTAINING OSSIFICATION FACTOR"/>
    <property type="match status" value="1"/>
</dbReference>
<feature type="region of interest" description="Disordered" evidence="5">
    <location>
        <begin position="681"/>
        <end position="822"/>
    </location>
</feature>
<feature type="compositionally biased region" description="Polar residues" evidence="5">
    <location>
        <begin position="796"/>
        <end position="813"/>
    </location>
</feature>
<name>A8NQM7_COPC7</name>
<feature type="domain" description="SUN" evidence="7">
    <location>
        <begin position="120"/>
        <end position="299"/>
    </location>
</feature>
<feature type="compositionally biased region" description="Basic and acidic residues" evidence="5">
    <location>
        <begin position="409"/>
        <end position="422"/>
    </location>
</feature>
<feature type="compositionally biased region" description="Low complexity" evidence="5">
    <location>
        <begin position="697"/>
        <end position="709"/>
    </location>
</feature>
<feature type="signal peptide" evidence="6">
    <location>
        <begin position="1"/>
        <end position="24"/>
    </location>
</feature>
<dbReference type="SUPFAM" id="SSF49785">
    <property type="entry name" value="Galactose-binding domain-like"/>
    <property type="match status" value="1"/>
</dbReference>
<gene>
    <name evidence="8" type="ORF">CC1G_03413</name>
</gene>
<dbReference type="GO" id="GO:0016020">
    <property type="term" value="C:membrane"/>
    <property type="evidence" value="ECO:0007669"/>
    <property type="project" value="InterPro"/>
</dbReference>
<evidence type="ECO:0000256" key="1">
    <source>
        <dbReference type="ARBA" id="ARBA00004308"/>
    </source>
</evidence>
<dbReference type="PROSITE" id="PS51469">
    <property type="entry name" value="SUN"/>
    <property type="match status" value="1"/>
</dbReference>
<proteinExistence type="predicted"/>
<dbReference type="InterPro" id="IPR045120">
    <property type="entry name" value="Suco/Slp1-like"/>
</dbReference>
<evidence type="ECO:0000256" key="4">
    <source>
        <dbReference type="ARBA" id="ARBA00023136"/>
    </source>
</evidence>
<feature type="region of interest" description="Disordered" evidence="5">
    <location>
        <begin position="331"/>
        <end position="355"/>
    </location>
</feature>
<reference evidence="8 9" key="1">
    <citation type="journal article" date="2010" name="Proc. Natl. Acad. Sci. U.S.A.">
        <title>Insights into evolution of multicellular fungi from the assembled chromosomes of the mushroom Coprinopsis cinerea (Coprinus cinereus).</title>
        <authorList>
            <person name="Stajich J.E."/>
            <person name="Wilke S.K."/>
            <person name="Ahren D."/>
            <person name="Au C.H."/>
            <person name="Birren B.W."/>
            <person name="Borodovsky M."/>
            <person name="Burns C."/>
            <person name="Canback B."/>
            <person name="Casselton L.A."/>
            <person name="Cheng C.K."/>
            <person name="Deng J."/>
            <person name="Dietrich F.S."/>
            <person name="Fargo D.C."/>
            <person name="Farman M.L."/>
            <person name="Gathman A.C."/>
            <person name="Goldberg J."/>
            <person name="Guigo R."/>
            <person name="Hoegger P.J."/>
            <person name="Hooker J.B."/>
            <person name="Huggins A."/>
            <person name="James T.Y."/>
            <person name="Kamada T."/>
            <person name="Kilaru S."/>
            <person name="Kodira C."/>
            <person name="Kues U."/>
            <person name="Kupfer D."/>
            <person name="Kwan H.S."/>
            <person name="Lomsadze A."/>
            <person name="Li W."/>
            <person name="Lilly W.W."/>
            <person name="Ma L.J."/>
            <person name="Mackey A.J."/>
            <person name="Manning G."/>
            <person name="Martin F."/>
            <person name="Muraguchi H."/>
            <person name="Natvig D.O."/>
            <person name="Palmerini H."/>
            <person name="Ramesh M.A."/>
            <person name="Rehmeyer C.J."/>
            <person name="Roe B.A."/>
            <person name="Shenoy N."/>
            <person name="Stanke M."/>
            <person name="Ter-Hovhannisyan V."/>
            <person name="Tunlid A."/>
            <person name="Velagapudi R."/>
            <person name="Vision T.J."/>
            <person name="Zeng Q."/>
            <person name="Zolan M.E."/>
            <person name="Pukkila P.J."/>
        </authorList>
    </citation>
    <scope>NUCLEOTIDE SEQUENCE [LARGE SCALE GENOMIC DNA]</scope>
    <source>
        <strain evidence="9">Okayama-7 / 130 / ATCC MYA-4618 / FGSC 9003</strain>
    </source>
</reference>
<dbReference type="GO" id="GO:0034975">
    <property type="term" value="P:protein folding in endoplasmic reticulum"/>
    <property type="evidence" value="ECO:0007669"/>
    <property type="project" value="TreeGrafter"/>
</dbReference>
<dbReference type="OrthoDB" id="266334at2759"/>
<dbReference type="Gene3D" id="2.60.120.260">
    <property type="entry name" value="Galactose-binding domain-like"/>
    <property type="match status" value="1"/>
</dbReference>
<dbReference type="VEuPathDB" id="FungiDB:CC1G_03413"/>
<dbReference type="GeneID" id="6012166"/>
<feature type="region of interest" description="Disordered" evidence="5">
    <location>
        <begin position="909"/>
        <end position="964"/>
    </location>
</feature>
<comment type="caution">
    <text evidence="8">The sequence shown here is derived from an EMBL/GenBank/DDBJ whole genome shotgun (WGS) entry which is preliminary data.</text>
</comment>
<feature type="compositionally biased region" description="Low complexity" evidence="5">
    <location>
        <begin position="76"/>
        <end position="108"/>
    </location>
</feature>
<protein>
    <recommendedName>
        <fullName evidence="7">SUN domain-containing protein</fullName>
    </recommendedName>
</protein>
<evidence type="ECO:0000256" key="2">
    <source>
        <dbReference type="ARBA" id="ARBA00022692"/>
    </source>
</evidence>
<keyword evidence="9" id="KW-1185">Reference proteome</keyword>
<dbReference type="STRING" id="240176.A8NQM7"/>
<sequence length="964" mass="104983">MLRLQQLPLALQVISLLFASTAFAEPTSLNDPLRAIALHAPKRPGPPICCLQSQSSQLEVPEDEVLLSFEEWKAKQQQLQNNQSNNKQTEQENSSNSGAGNNGATSGNEGNGHDPAAGANAQDGSLPISHTYEELASIHPAETVLPHFQVPTTDRFNYASLDCSARVHTAHRGAKSAASILSSKKDRYMLSPCKTKEKKFVVVELCDDIRIDTVQLANYEFFSGVFKDFSVSVAKTYTDSEGWTQAGTYRAKNVRGVQTFRFPETLRDFYRYIRIDFHSHYGNEYYCPVSLLRVYGLTHLEEWKWDIWMAESKAKQAEALNIKPLSIEAQLSDETAESTGREGPSSRTENEHGGIDATIIETLAALSSKAAELSQPVSSDLASAIPDVPPSNHNIHPYSPPPPKPAEPYSHELHDPPSHHDSYIPSHSTDTFASPGSGSPHSATNTAPSVPQPPPTASAPSSSTAVATSAVSTSTRASPSDSPVHGKAHNNTSSSQRSSSQGPSSVIILSSASAAPSHPTGVPPIHATTGGESVYRTIMNKLTALETNYTLYTRYMDQQNGAIRELIKRLGEDIGRLEGVTRAQRTHSQKMLNEWEKQRLQMLIEYNQLVSRVEHLSEEILLEKRLGVAQLCLMLAVLIFMGLTRGSRGEAIVVNGPTSMREWGKRHLSLSGDWTSRFRRKSNAGHSAAIRSRPLTAKPASPSKKSAAATDVEGKVEFPSTDDAPLKKRPLEPIQVNNADTPTSSRVKKLSLTRSRTPSLRTNGTGKRVPHTAHIPRPQTPTPIRPVFHHRDLGSHSLQRSSSHGAQLSSGRSAKSAKKWARTAHLHPVKTPFYPQTNSEAFAQSYDGSNPSVGAGGSNASDLGYQDVFSAPAGSFAFPKKAVRERDLPGTGNTQELSLTRDSLEIWDSKDHGWRKRRPSAAGRSSENVVAEKLEDADAENNWIDTDSVVDSSDVDSMGLSGQL</sequence>
<feature type="compositionally biased region" description="Polar residues" evidence="5">
    <location>
        <begin position="752"/>
        <end position="765"/>
    </location>
</feature>
<dbReference type="PANTHER" id="PTHR12953">
    <property type="entry name" value="MEMBRANE PROTEIN CH1 RELATED"/>
    <property type="match status" value="1"/>
</dbReference>
<feature type="region of interest" description="Disordered" evidence="5">
    <location>
        <begin position="76"/>
        <end position="125"/>
    </location>
</feature>
<dbReference type="eggNOG" id="KOG1396">
    <property type="taxonomic scope" value="Eukaryota"/>
</dbReference>
<evidence type="ECO:0000313" key="8">
    <source>
        <dbReference type="EMBL" id="EAU86202.2"/>
    </source>
</evidence>
<keyword evidence="4" id="KW-0472">Membrane</keyword>
<feature type="region of interest" description="Disordered" evidence="5">
    <location>
        <begin position="381"/>
        <end position="505"/>
    </location>
</feature>
<dbReference type="OMA" id="HLEQWKW"/>
<dbReference type="AlphaFoldDB" id="A8NQM7"/>
<feature type="compositionally biased region" description="Polar residues" evidence="5">
    <location>
        <begin position="735"/>
        <end position="745"/>
    </location>
</feature>
<dbReference type="KEGG" id="cci:CC1G_03413"/>
<organism evidence="8 9">
    <name type="scientific">Coprinopsis cinerea (strain Okayama-7 / 130 / ATCC MYA-4618 / FGSC 9003)</name>
    <name type="common">Inky cap fungus</name>
    <name type="synonym">Hormographiella aspergillata</name>
    <dbReference type="NCBI Taxonomy" id="240176"/>
    <lineage>
        <taxon>Eukaryota</taxon>
        <taxon>Fungi</taxon>
        <taxon>Dikarya</taxon>
        <taxon>Basidiomycota</taxon>
        <taxon>Agaricomycotina</taxon>
        <taxon>Agaricomycetes</taxon>
        <taxon>Agaricomycetidae</taxon>
        <taxon>Agaricales</taxon>
        <taxon>Agaricineae</taxon>
        <taxon>Psathyrellaceae</taxon>
        <taxon>Coprinopsis</taxon>
    </lineage>
</organism>
<accession>A8NQM7</accession>
<keyword evidence="6" id="KW-0732">Signal</keyword>
<feature type="chain" id="PRO_5002724431" description="SUN domain-containing protein" evidence="6">
    <location>
        <begin position="25"/>
        <end position="964"/>
    </location>
</feature>